<evidence type="ECO:0000313" key="1">
    <source>
        <dbReference type="EMBL" id="CAG8706191.1"/>
    </source>
</evidence>
<keyword evidence="2" id="KW-1185">Reference proteome</keyword>
<protein>
    <submittedName>
        <fullName evidence="1">19780_t:CDS:1</fullName>
    </submittedName>
</protein>
<organism evidence="1 2">
    <name type="scientific">Cetraspora pellucida</name>
    <dbReference type="NCBI Taxonomy" id="1433469"/>
    <lineage>
        <taxon>Eukaryota</taxon>
        <taxon>Fungi</taxon>
        <taxon>Fungi incertae sedis</taxon>
        <taxon>Mucoromycota</taxon>
        <taxon>Glomeromycotina</taxon>
        <taxon>Glomeromycetes</taxon>
        <taxon>Diversisporales</taxon>
        <taxon>Gigasporaceae</taxon>
        <taxon>Cetraspora</taxon>
    </lineage>
</organism>
<dbReference type="EMBL" id="CAJVQA010011329">
    <property type="protein sequence ID" value="CAG8706191.1"/>
    <property type="molecule type" value="Genomic_DNA"/>
</dbReference>
<comment type="caution">
    <text evidence="1">The sequence shown here is derived from an EMBL/GenBank/DDBJ whole genome shotgun (WGS) entry which is preliminary data.</text>
</comment>
<accession>A0A9N9N6D1</accession>
<proteinExistence type="predicted"/>
<gene>
    <name evidence="1" type="ORF">CPELLU_LOCUS12089</name>
</gene>
<dbReference type="AlphaFoldDB" id="A0A9N9N6D1"/>
<dbReference type="OrthoDB" id="2424110at2759"/>
<name>A0A9N9N6D1_9GLOM</name>
<sequence>MAKQTQVPASQIIELVRQPRGPPPLLQTKEAFSKTSSGIIIFIKSKARMDKIELKVDKISQMTSQFRKMMLDNKKPIIMRMKKVDIIKKRINGMLHLSQKKNQEKESKSNEWFLSLQYLHCNINDLLITNSFLDNISEFGKVNDATINTLRWKADKPFDFAIKATENFAYINNGEPEPMLCLGITWIRKATEINKLEQQVLDMYNDVSKIIHRYTDDIKNALMVINSYLHKGEFIVFDLDRPKNDPLAIWLRFNTSLDLQKEIELQQMRKIKNILSAEPTS</sequence>
<dbReference type="Proteomes" id="UP000789759">
    <property type="component" value="Unassembled WGS sequence"/>
</dbReference>
<reference evidence="1" key="1">
    <citation type="submission" date="2021-06" db="EMBL/GenBank/DDBJ databases">
        <authorList>
            <person name="Kallberg Y."/>
            <person name="Tangrot J."/>
            <person name="Rosling A."/>
        </authorList>
    </citation>
    <scope>NUCLEOTIDE SEQUENCE</scope>
    <source>
        <strain evidence="1">FL966</strain>
    </source>
</reference>
<evidence type="ECO:0000313" key="2">
    <source>
        <dbReference type="Proteomes" id="UP000789759"/>
    </source>
</evidence>